<evidence type="ECO:0000313" key="4">
    <source>
        <dbReference type="Proteomes" id="UP000001054"/>
    </source>
</evidence>
<dbReference type="Gene3D" id="2.40.320.10">
    <property type="entry name" value="Hypothetical Protein Pfu-838710-001"/>
    <property type="match status" value="1"/>
</dbReference>
<gene>
    <name evidence="3" type="ordered locus">NGR_b14510</name>
</gene>
<feature type="domain" description="CYTH" evidence="1">
    <location>
        <begin position="1"/>
        <end position="183"/>
    </location>
</feature>
<dbReference type="InterPro" id="IPR033469">
    <property type="entry name" value="CYTH-like_dom_sf"/>
</dbReference>
<dbReference type="SMART" id="SM01118">
    <property type="entry name" value="CYTH"/>
    <property type="match status" value="1"/>
</dbReference>
<protein>
    <submittedName>
        <fullName evidence="3">Ceramide glucosyltransferase</fullName>
    </submittedName>
</protein>
<geneLocation type="plasmid" evidence="4">
    <name>sym pNGR234b</name>
</geneLocation>
<dbReference type="HOGENOM" id="CLU_040400_3_0_5"/>
<keyword evidence="3" id="KW-0614">Plasmid</keyword>
<keyword evidence="4" id="KW-1185">Reference proteome</keyword>
<dbReference type="InterPro" id="IPR038186">
    <property type="entry name" value="CHAD_dom_sf"/>
</dbReference>
<dbReference type="EMBL" id="CP000874">
    <property type="protein sequence ID" value="ACP22902.1"/>
    <property type="molecule type" value="Genomic_DNA"/>
</dbReference>
<dbReference type="SUPFAM" id="SSF55154">
    <property type="entry name" value="CYTH-like phosphatases"/>
    <property type="match status" value="1"/>
</dbReference>
<evidence type="ECO:0000313" key="3">
    <source>
        <dbReference type="EMBL" id="ACP22902.1"/>
    </source>
</evidence>
<evidence type="ECO:0000259" key="2">
    <source>
        <dbReference type="PROSITE" id="PS51708"/>
    </source>
</evidence>
<feature type="domain" description="CHAD" evidence="2">
    <location>
        <begin position="208"/>
        <end position="480"/>
    </location>
</feature>
<dbReference type="PROSITE" id="PS51707">
    <property type="entry name" value="CYTH"/>
    <property type="match status" value="1"/>
</dbReference>
<dbReference type="AlphaFoldDB" id="C3KKG6"/>
<dbReference type="Gene3D" id="1.40.20.10">
    <property type="entry name" value="CHAD domain"/>
    <property type="match status" value="1"/>
</dbReference>
<dbReference type="CDD" id="cd07756">
    <property type="entry name" value="CYTH-like_Pase_CHAD"/>
    <property type="match status" value="1"/>
</dbReference>
<dbReference type="PROSITE" id="PS51708">
    <property type="entry name" value="CHAD"/>
    <property type="match status" value="1"/>
</dbReference>
<name>C3KKG6_SINFN</name>
<evidence type="ECO:0000259" key="1">
    <source>
        <dbReference type="PROSITE" id="PS51707"/>
    </source>
</evidence>
<reference evidence="3 4" key="2">
    <citation type="journal article" date="2009" name="Appl. Environ. Microbiol.">
        <title>Rhizobium sp. strain NGR234 possesses a remarkable number of secretion systems.</title>
        <authorList>
            <person name="Schmeisser C."/>
            <person name="Liesegang H."/>
            <person name="Krysciak D."/>
            <person name="Bakkou N."/>
            <person name="Le Quere A."/>
            <person name="Wollherr A."/>
            <person name="Heinemeyer I."/>
            <person name="Morgenstern B."/>
            <person name="Pommerening-Roeser A."/>
            <person name="Flores M."/>
            <person name="Palacios R."/>
            <person name="Brenner S."/>
            <person name="Gottschalk G."/>
            <person name="Schmitz R.A."/>
            <person name="Broughton W.J."/>
            <person name="Perret X."/>
            <person name="Strittmatter A.W."/>
            <person name="Streit W.R."/>
        </authorList>
    </citation>
    <scope>NUCLEOTIDE SEQUENCE [LARGE SCALE GENOMIC DNA]</scope>
    <source>
        <strain evidence="4">NBRC 101917 / NGR234</strain>
    </source>
</reference>
<dbReference type="PATRIC" id="fig|394.7.peg.1860"/>
<proteinExistence type="predicted"/>
<dbReference type="PANTHER" id="PTHR39569:SF1">
    <property type="entry name" value="INORGANIC TRIPHOSPHATASE"/>
    <property type="match status" value="1"/>
</dbReference>
<reference evidence="4" key="1">
    <citation type="journal article" date="2004" name="J. Bacteriol.">
        <title>An evolutionary hot spot: the pNGR234b replicon of Rhizobium sp. strain NGR234.</title>
        <authorList>
            <person name="Streit W.R."/>
            <person name="Schmitz R.A."/>
            <person name="Perret X."/>
            <person name="Staehelin C."/>
            <person name="Deakin W.J."/>
            <person name="Raasch C."/>
            <person name="Liesegang H."/>
            <person name="Broughton W.J."/>
        </authorList>
    </citation>
    <scope>NUCLEOTIDE SEQUENCE [LARGE SCALE GENOMIC DNA]</scope>
    <source>
        <strain evidence="4">NBRC 101917 / NGR234</strain>
    </source>
</reference>
<dbReference type="Pfam" id="PF01928">
    <property type="entry name" value="CYTH"/>
    <property type="match status" value="1"/>
</dbReference>
<organism evidence="3 4">
    <name type="scientific">Sinorhizobium fredii (strain NBRC 101917 / NGR234)</name>
    <dbReference type="NCBI Taxonomy" id="394"/>
    <lineage>
        <taxon>Bacteria</taxon>
        <taxon>Pseudomonadati</taxon>
        <taxon>Pseudomonadota</taxon>
        <taxon>Alphaproteobacteria</taxon>
        <taxon>Hyphomicrobiales</taxon>
        <taxon>Rhizobiaceae</taxon>
        <taxon>Sinorhizobium/Ensifer group</taxon>
        <taxon>Sinorhizobium</taxon>
    </lineage>
</organism>
<dbReference type="GO" id="GO:0046872">
    <property type="term" value="F:metal ion binding"/>
    <property type="evidence" value="ECO:0007669"/>
    <property type="project" value="TreeGrafter"/>
</dbReference>
<accession>C3KKG6</accession>
<dbReference type="SMART" id="SM00880">
    <property type="entry name" value="CHAD"/>
    <property type="match status" value="1"/>
</dbReference>
<dbReference type="InterPro" id="IPR039013">
    <property type="entry name" value="YgiF"/>
</dbReference>
<dbReference type="Proteomes" id="UP000001054">
    <property type="component" value="Plasmid pNGR234b"/>
</dbReference>
<dbReference type="OrthoDB" id="9777271at2"/>
<dbReference type="InterPro" id="IPR007899">
    <property type="entry name" value="CHAD_dom"/>
</dbReference>
<dbReference type="InterPro" id="IPR023577">
    <property type="entry name" value="CYTH_domain"/>
</dbReference>
<dbReference type="Pfam" id="PF05235">
    <property type="entry name" value="CHAD"/>
    <property type="match status" value="1"/>
</dbReference>
<dbReference type="KEGG" id="rhi:NGR_b14510"/>
<sequence length="483" mass="53410">MQETELKLELSESAASALLKQNPFEGTPTVLRQRSVYFDTDGGDLSKRGLSLRIRQCGNERIQTVKSGDGSAAVSLTREEWQRPVANDIPVLDDPEVKPMLAGTGDSLAPVFAVHVKRHRWNVTEGDATIEVALDVGKVVAADREAPLCEIELEKKTGSPTALFALARKINLITPAHIGVLSKAERGNRLLGPAPAAIKANASALTADMNAATAFAHIAAACLKQFRLNEMVLSWSRDADALHQARVSLRRLRSLFSICKSLFADSRFDHLRDELRWLASALGNARNIDVMIKRASDDNLSRRLQAARKDAYGAVEASLSSVRARSLMIDLAEWISIRDWRSGETGAALLVRPSRKFASTVLDKLWKKVARGGRNLIDLDDETRHELRISAKKLRYAAEFFGPLYESKTEAKRQKRFIIAMEGLQDQLGSLNDLATAPGMLAELELTHTAGAEDLFNADDKEKLLHDAAEAHDIFVDTKRFWR</sequence>
<dbReference type="GO" id="GO:0050355">
    <property type="term" value="F:inorganic triphosphate phosphatase activity"/>
    <property type="evidence" value="ECO:0007669"/>
    <property type="project" value="InterPro"/>
</dbReference>
<dbReference type="PANTHER" id="PTHR39569">
    <property type="entry name" value="INORGANIC TRIPHOSPHATASE"/>
    <property type="match status" value="1"/>
</dbReference>